<dbReference type="InterPro" id="IPR055406">
    <property type="entry name" value="HEAT_Maestro"/>
</dbReference>
<dbReference type="InterPro" id="IPR045206">
    <property type="entry name" value="Maestro_heat-like_prot"/>
</dbReference>
<feature type="domain" description="MROH2B-like HEAT-repeats" evidence="3">
    <location>
        <begin position="296"/>
        <end position="759"/>
    </location>
</feature>
<evidence type="ECO:0000259" key="4">
    <source>
        <dbReference type="Pfam" id="PF23221"/>
    </source>
</evidence>
<sequence>MNSNSKSGFSRFSGVLRSLAEKINDKDELVRANVALCLRNIAKNKPDEVLQTLCTFRKSQPKMPTNEVAQLLSLAESICRALNVDQVDPDTTVIALVDLAVQEMTHSNELIPDWQLPASQLLVAIGRNFCNRVMEGLTAKVQPGVAPNYFVTHTLGSLAAANPLAMVPYMKTCLTTQLPQMGGLRSDHLKQAFAYSLARFADAITDYLANIDRVEDQSITKETFSTEMDLAFTTIANVWLPETRDSQLREQVLHAISSTLSLLPPGRVETSSPGLLTTILSLRKKRHPLPVEATRCLEAIISHPEVKAWPPLDQIVAALTELVMEAPDLEQPLTIKSHYEALRCFHTIDKHFPDKLSTFLTQHMKSGSDKDKAISLVILSHLASAGHVSHLNTLITVVSSLLDDPSLKVKRAVIKVIVVLAHKEVISGNEGAKALRFIVNNCQQTGSTDECLEFRQTCRDSLVLICTTAPQVAPVLMPLLLKCFLQPDYLPLAGFLARCLALLHAKEPLEKLKWPEVLAKCVVLIGAPLPEVGVHTLNFMKALSSGTDGELSALLDCGSSKLIEELQDSQWSESKWEESLLKFMKSLVKAVSDPVWLSEFAEALTKLGQQHSNLFPENRNSQLSCLVSISVYKKDAMVANTLIHEALSAAKLPDCQKICASALGRCAGMEGEGHLQLTLSQLKLATKELPIQNNSMTSKYMPSFFSSITGGDKTKRNDQNLRFDRLRATLLLSYGEIATRIPGAVALLESTNILEWMLEQISQSKDQFVVESGLVALNKISESCSGLACRDEALDIVMAQLKVGGVVSLQCIASLVNLPPPVNPDTRLAYLKEIFSYVIEENSEDAILCAAFLDVPKKFLLSAGVNPASLDEIITLLELYLKNPIPSKRTIATKVLESVLHSYANNLSPGHECPSKLCFSTSLLALCIPRCTDISGACRRSGVECIRLAMEINTFYVGESQRDACKKLKTEISDEFMAKIAKESDPDTLYYCSTLISEVILRHLGSGQVVSLIDAVMLSLTDPEAGGSAGASVVLTALLKEKGHELYHQVPNIINAYLRISPQLGFESVKTGAVVSIGSLTQHHPKAVINALLNQPLPFSEASLSLWRWISKEEALANEVCSNLLCLLASNPLLEEPRDERAPRVARAVPLAAVNGLCVMLKSESNIIHDLSRSAFPELLSALLISLAAFIGACTPVNMALKGSKPRSSLSFVPNREAYGLVPGRVALEACLALLNASGCAHLEDVISSCRVDVGENLSSFMVATQSLIRGVIEVKGNIVPQLVSVINQNASSPEESTRITVVAVLAELVQWPGCNAVLLEGLVQQLTASLDDENPSVRQLCLQGLSHIANVAPHLRERYVFSVFVALLQGLEETPGEGKAAGMATEALSGLAAVLPHVTKQQVGEMQSSLVLRVTPFLTKETKSVRVAAFKVFVQLIICAEGCGGDAFLEQMPSVLINLLIGLSDTDARIVQDCHLGIFGLQKALTEEKFVTAVNKLKTGMPYEKVFTSLVPSLAEAYPDILHSLLTNACGFTKSVRQQTRACATSLIGRLCSFGDSTSFEMVSTKLTKLLDDPCPIVRATAAQSLSNLYTF</sequence>
<evidence type="ECO:0000259" key="2">
    <source>
        <dbReference type="Pfam" id="PF21047"/>
    </source>
</evidence>
<name>A0A8S1CMC5_9INSE</name>
<accession>A0A8S1CMC5</accession>
<dbReference type="InterPro" id="IPR011989">
    <property type="entry name" value="ARM-like"/>
</dbReference>
<organism evidence="6 7">
    <name type="scientific">Cloeon dipterum</name>
    <dbReference type="NCBI Taxonomy" id="197152"/>
    <lineage>
        <taxon>Eukaryota</taxon>
        <taxon>Metazoa</taxon>
        <taxon>Ecdysozoa</taxon>
        <taxon>Arthropoda</taxon>
        <taxon>Hexapoda</taxon>
        <taxon>Insecta</taxon>
        <taxon>Pterygota</taxon>
        <taxon>Palaeoptera</taxon>
        <taxon>Ephemeroptera</taxon>
        <taxon>Pisciforma</taxon>
        <taxon>Baetidae</taxon>
        <taxon>Cloeon</taxon>
    </lineage>
</organism>
<reference evidence="6 7" key="1">
    <citation type="submission" date="2020-04" db="EMBL/GenBank/DDBJ databases">
        <authorList>
            <person name="Alioto T."/>
            <person name="Alioto T."/>
            <person name="Gomez Garrido J."/>
        </authorList>
    </citation>
    <scope>NUCLEOTIDE SEQUENCE [LARGE SCALE GENOMIC DNA]</scope>
</reference>
<dbReference type="InterPro" id="IPR016024">
    <property type="entry name" value="ARM-type_fold"/>
</dbReference>
<dbReference type="InterPro" id="IPR055408">
    <property type="entry name" value="HEAT_MROH2B-like"/>
</dbReference>
<feature type="domain" description="MROH2B-like N-terminal HEAT-repeats" evidence="4">
    <location>
        <begin position="38"/>
        <end position="258"/>
    </location>
</feature>
<feature type="domain" description="Maestro/Maestro-like HEAT-repeats" evidence="5">
    <location>
        <begin position="1323"/>
        <end position="1590"/>
    </location>
</feature>
<dbReference type="Proteomes" id="UP000494165">
    <property type="component" value="Unassembled WGS sequence"/>
</dbReference>
<dbReference type="SUPFAM" id="SSF48371">
    <property type="entry name" value="ARM repeat"/>
    <property type="match status" value="1"/>
</dbReference>
<keyword evidence="1" id="KW-0677">Repeat</keyword>
<comment type="caution">
    <text evidence="6">The sequence shown here is derived from an EMBL/GenBank/DDBJ whole genome shotgun (WGS) entry which is preliminary data.</text>
</comment>
<dbReference type="PANTHER" id="PTHR23120">
    <property type="entry name" value="MAESTRO-RELATED HEAT DOMAIN-CONTAINING"/>
    <property type="match status" value="1"/>
</dbReference>
<gene>
    <name evidence="6" type="ORF">CLODIP_2_CD00141</name>
</gene>
<dbReference type="Pfam" id="PF23210">
    <property type="entry name" value="HEAT_Maestro_2"/>
    <property type="match status" value="1"/>
</dbReference>
<dbReference type="GO" id="GO:0005737">
    <property type="term" value="C:cytoplasm"/>
    <property type="evidence" value="ECO:0007669"/>
    <property type="project" value="TreeGrafter"/>
</dbReference>
<dbReference type="Pfam" id="PF23221">
    <property type="entry name" value="HEAT_MROH2B_1st"/>
    <property type="match status" value="1"/>
</dbReference>
<dbReference type="Gene3D" id="1.25.10.10">
    <property type="entry name" value="Leucine-rich Repeat Variant"/>
    <property type="match status" value="3"/>
</dbReference>
<evidence type="ECO:0000256" key="1">
    <source>
        <dbReference type="ARBA" id="ARBA00022737"/>
    </source>
</evidence>
<dbReference type="Pfam" id="PF21047">
    <property type="entry name" value="HEAT_Maestro"/>
    <property type="match status" value="1"/>
</dbReference>
<keyword evidence="7" id="KW-1185">Reference proteome</keyword>
<evidence type="ECO:0000259" key="3">
    <source>
        <dbReference type="Pfam" id="PF23210"/>
    </source>
</evidence>
<dbReference type="InterPro" id="IPR056282">
    <property type="entry name" value="MROH2B-like_N_HEAT"/>
</dbReference>
<protein>
    <submittedName>
        <fullName evidence="6">Uncharacterized protein</fullName>
    </submittedName>
</protein>
<evidence type="ECO:0000259" key="5">
    <source>
        <dbReference type="Pfam" id="PF23227"/>
    </source>
</evidence>
<dbReference type="OrthoDB" id="1884734at2759"/>
<dbReference type="PANTHER" id="PTHR23120:SF0">
    <property type="entry name" value="MAESTRO HEAT-LIKE REPEAT FAMILY MEMBER 1"/>
    <property type="match status" value="1"/>
</dbReference>
<dbReference type="InterPro" id="IPR048465">
    <property type="entry name" value="Maestro-like_HEAT"/>
</dbReference>
<evidence type="ECO:0000313" key="6">
    <source>
        <dbReference type="EMBL" id="CAB3366433.1"/>
    </source>
</evidence>
<dbReference type="EMBL" id="CADEPI010000025">
    <property type="protein sequence ID" value="CAB3366433.1"/>
    <property type="molecule type" value="Genomic_DNA"/>
</dbReference>
<dbReference type="Pfam" id="PF23227">
    <property type="entry name" value="HEAT_MROH2B_C"/>
    <property type="match status" value="1"/>
</dbReference>
<feature type="domain" description="Maestro-like HEAT-repeats" evidence="2">
    <location>
        <begin position="889"/>
        <end position="1120"/>
    </location>
</feature>
<evidence type="ECO:0000313" key="7">
    <source>
        <dbReference type="Proteomes" id="UP000494165"/>
    </source>
</evidence>
<proteinExistence type="predicted"/>